<feature type="transmembrane region" description="Helical" evidence="2">
    <location>
        <begin position="163"/>
        <end position="181"/>
    </location>
</feature>
<dbReference type="KEGG" id="pla:Plav_1599"/>
<feature type="region of interest" description="Disordered" evidence="1">
    <location>
        <begin position="758"/>
        <end position="794"/>
    </location>
</feature>
<organism evidence="3 4">
    <name type="scientific">Parvibaculum lavamentivorans (strain DS-1 / DSM 13023 / NCIMB 13966)</name>
    <dbReference type="NCBI Taxonomy" id="402881"/>
    <lineage>
        <taxon>Bacteria</taxon>
        <taxon>Pseudomonadati</taxon>
        <taxon>Pseudomonadota</taxon>
        <taxon>Alphaproteobacteria</taxon>
        <taxon>Hyphomicrobiales</taxon>
        <taxon>Parvibaculaceae</taxon>
        <taxon>Parvibaculum</taxon>
    </lineage>
</organism>
<evidence type="ECO:0000313" key="3">
    <source>
        <dbReference type="EMBL" id="ABS63218.1"/>
    </source>
</evidence>
<evidence type="ECO:0000313" key="4">
    <source>
        <dbReference type="Proteomes" id="UP000006377"/>
    </source>
</evidence>
<dbReference type="eggNOG" id="COG1511">
    <property type="taxonomic scope" value="Bacteria"/>
</dbReference>
<dbReference type="Proteomes" id="UP000006377">
    <property type="component" value="Chromosome"/>
</dbReference>
<sequence length="832" mass="90694">MFGRRNDNPERKEKAARGTMLPARVERRVRVSRALLVLEALLPALWPATGVAGFFIALALFGLFSGLSPLPHWLLLAVFGAAIVWLLWRGFRDFHWPSRDEALRHLEKSSGLPHAPLSAYEDVAAENTGDPALWAAHRRWIADRLKRLRLGLPASLLAARDPFALRAIVLLLLVVGVAGTGPGHLDRIADALVPGASGARAASIEAWVTPPGYTGKPPVYLERRADTEAMASLTVPEGATLSLRVHGLKNAPLLESHGDERAKPQPLNTVSDGNYAIDAPLTESADVALTEGGRMIRAWHIEVTPDKAPQIAFAGPLEQSASNALRLVYKVTDDYGVVSAEARIALTRKEKPDAPKMDVPQPRVTAPDVKLTLPSARPREAEGATYAELTAHPWAGLPVTITLAATDDKEQTGLSEPLHIVLPARQFTDPLARAIIEQRRRLALDPRSGASVARFIDNFTQDADRYIEDKSVFLSLRAAYWRLTEARRDTDLTGIYDLLWSIALRIEDGDLSLAERDLRDARKALADALAEGAGNDEIAKLMNDLKSAFDRYMQALAAQQGEMPMMSEMPDGNAQTIDRGELEDMMNAIAELAQNGAREQASAMLEQLQNILENLQVPQQNAQMSPGDRAMSEAIDEMGQLIGKQRELMDRTFREMERQRADGDQGTPLGMPDGRQQPSLDGLAAEQHALSEQLNDILSKLGEAGAEAPDALAEAGNSMKSAEDRLGDGRADRATGSQGQAIERMQAGAQALADKLMEGKGGRGRGQGQAGTDPFGRPMPQSGTASGNEVTVPDKIDMQRARQILEELRKRAAELGRPQIELDYLDRLLQRF</sequence>
<name>A7HTI5_PARL1</name>
<feature type="compositionally biased region" description="Basic and acidic residues" evidence="1">
    <location>
        <begin position="721"/>
        <end position="733"/>
    </location>
</feature>
<keyword evidence="4" id="KW-1185">Reference proteome</keyword>
<dbReference type="AlphaFoldDB" id="A7HTI5"/>
<feature type="transmembrane region" description="Helical" evidence="2">
    <location>
        <begin position="70"/>
        <end position="88"/>
    </location>
</feature>
<gene>
    <name evidence="3" type="ordered locus">Plav_1599</name>
</gene>
<keyword evidence="2" id="KW-0472">Membrane</keyword>
<accession>A7HTI5</accession>
<dbReference type="EMBL" id="CP000774">
    <property type="protein sequence ID" value="ABS63218.1"/>
    <property type="molecule type" value="Genomic_DNA"/>
</dbReference>
<feature type="region of interest" description="Disordered" evidence="1">
    <location>
        <begin position="656"/>
        <end position="680"/>
    </location>
</feature>
<evidence type="ECO:0000256" key="2">
    <source>
        <dbReference type="SAM" id="Phobius"/>
    </source>
</evidence>
<evidence type="ECO:0008006" key="5">
    <source>
        <dbReference type="Google" id="ProtNLM"/>
    </source>
</evidence>
<dbReference type="OrthoDB" id="8477685at2"/>
<dbReference type="HOGENOM" id="CLU_015405_0_0_5"/>
<reference evidence="3 4" key="1">
    <citation type="journal article" date="2011" name="Stand. Genomic Sci.">
        <title>Complete genome sequence of Parvibaculum lavamentivorans type strain (DS-1(T)).</title>
        <authorList>
            <person name="Schleheck D."/>
            <person name="Weiss M."/>
            <person name="Pitluck S."/>
            <person name="Bruce D."/>
            <person name="Land M.L."/>
            <person name="Han S."/>
            <person name="Saunders E."/>
            <person name="Tapia R."/>
            <person name="Detter C."/>
            <person name="Brettin T."/>
            <person name="Han J."/>
            <person name="Woyke T."/>
            <person name="Goodwin L."/>
            <person name="Pennacchio L."/>
            <person name="Nolan M."/>
            <person name="Cook A.M."/>
            <person name="Kjelleberg S."/>
            <person name="Thomas T."/>
        </authorList>
    </citation>
    <scope>NUCLEOTIDE SEQUENCE [LARGE SCALE GENOMIC DNA]</scope>
    <source>
        <strain evidence="4">DS-1 / DSM 13023 / NCIMB 13966</strain>
    </source>
</reference>
<dbReference type="InterPro" id="IPR012683">
    <property type="entry name" value="CHP02302_TM"/>
</dbReference>
<feature type="region of interest" description="Disordered" evidence="1">
    <location>
        <begin position="710"/>
        <end position="740"/>
    </location>
</feature>
<evidence type="ECO:0000256" key="1">
    <source>
        <dbReference type="SAM" id="MobiDB-lite"/>
    </source>
</evidence>
<feature type="transmembrane region" description="Helical" evidence="2">
    <location>
        <begin position="34"/>
        <end position="64"/>
    </location>
</feature>
<keyword evidence="2" id="KW-1133">Transmembrane helix</keyword>
<dbReference type="STRING" id="402881.Plav_1599"/>
<protein>
    <recommendedName>
        <fullName evidence="5">TIGR02302 family protein</fullName>
    </recommendedName>
</protein>
<proteinExistence type="predicted"/>
<dbReference type="RefSeq" id="WP_012110506.1">
    <property type="nucleotide sequence ID" value="NC_009719.1"/>
</dbReference>
<dbReference type="Pfam" id="PF13779">
    <property type="entry name" value="DUF4175"/>
    <property type="match status" value="1"/>
</dbReference>
<keyword evidence="2" id="KW-0812">Transmembrane</keyword>
<dbReference type="NCBIfam" id="TIGR02302">
    <property type="entry name" value="aProt_lowcomp"/>
    <property type="match status" value="1"/>
</dbReference>